<dbReference type="EMBL" id="CP002547">
    <property type="protein sequence ID" value="ADY57257.1"/>
    <property type="molecule type" value="Genomic_DNA"/>
</dbReference>
<evidence type="ECO:0000259" key="1">
    <source>
        <dbReference type="Pfam" id="PF07872"/>
    </source>
</evidence>
<evidence type="ECO:0000313" key="2">
    <source>
        <dbReference type="EMBL" id="ADY57257.1"/>
    </source>
</evidence>
<organism evidence="2 3">
    <name type="scientific">Syntrophobotulus glycolicus (strain DSM 8271 / FlGlyR)</name>
    <dbReference type="NCBI Taxonomy" id="645991"/>
    <lineage>
        <taxon>Bacteria</taxon>
        <taxon>Bacillati</taxon>
        <taxon>Bacillota</taxon>
        <taxon>Clostridia</taxon>
        <taxon>Eubacteriales</taxon>
        <taxon>Desulfitobacteriaceae</taxon>
        <taxon>Syntrophobotulus</taxon>
    </lineage>
</organism>
<reference evidence="2 3" key="1">
    <citation type="journal article" date="2011" name="Stand. Genomic Sci.">
        <title>Complete genome sequence of Syntrophobotulus glycolicus type strain (FlGlyR).</title>
        <authorList>
            <person name="Han C."/>
            <person name="Mwirichia R."/>
            <person name="Chertkov O."/>
            <person name="Held B."/>
            <person name="Lapidus A."/>
            <person name="Nolan M."/>
            <person name="Lucas S."/>
            <person name="Hammon N."/>
            <person name="Deshpande S."/>
            <person name="Cheng J.F."/>
            <person name="Tapia R."/>
            <person name="Goodwin L."/>
            <person name="Pitluck S."/>
            <person name="Huntemann M."/>
            <person name="Liolios K."/>
            <person name="Ivanova N."/>
            <person name="Pagani I."/>
            <person name="Mavromatis K."/>
            <person name="Ovchinikova G."/>
            <person name="Pati A."/>
            <person name="Chen A."/>
            <person name="Palaniappan K."/>
            <person name="Land M."/>
            <person name="Hauser L."/>
            <person name="Brambilla E.M."/>
            <person name="Rohde M."/>
            <person name="Spring S."/>
            <person name="Sikorski J."/>
            <person name="Goker M."/>
            <person name="Woyke T."/>
            <person name="Bristow J."/>
            <person name="Eisen J.A."/>
            <person name="Markowitz V."/>
            <person name="Hugenholtz P."/>
            <person name="Kyrpides N.C."/>
            <person name="Klenk H.P."/>
            <person name="Detter J.C."/>
        </authorList>
    </citation>
    <scope>NUCLEOTIDE SEQUENCE [LARGE SCALE GENOMIC DNA]</scope>
    <source>
        <strain evidence="3">DSM 8271 / FlGlyR</strain>
    </source>
</reference>
<dbReference type="RefSeq" id="WP_013626029.1">
    <property type="nucleotide sequence ID" value="NC_015172.1"/>
</dbReference>
<evidence type="ECO:0000313" key="3">
    <source>
        <dbReference type="Proteomes" id="UP000007488"/>
    </source>
</evidence>
<keyword evidence="3" id="KW-1185">Reference proteome</keyword>
<dbReference type="HOGENOM" id="CLU_196603_0_0_9"/>
<dbReference type="eggNOG" id="ENOG5033AHG">
    <property type="taxonomic scope" value="Bacteria"/>
</dbReference>
<dbReference type="AlphaFoldDB" id="F0SZT6"/>
<dbReference type="Proteomes" id="UP000007488">
    <property type="component" value="Chromosome"/>
</dbReference>
<protein>
    <recommendedName>
        <fullName evidence="1">DUF1659 domain-containing protein</fullName>
    </recommendedName>
</protein>
<reference evidence="3" key="2">
    <citation type="submission" date="2011-02" db="EMBL/GenBank/DDBJ databases">
        <title>The complete genome of Syntrophobotulus glycolicus DSM 8271.</title>
        <authorList>
            <person name="Lucas S."/>
            <person name="Copeland A."/>
            <person name="Lapidus A."/>
            <person name="Bruce D."/>
            <person name="Goodwin L."/>
            <person name="Pitluck S."/>
            <person name="Kyrpides N."/>
            <person name="Mavromatis K."/>
            <person name="Pagani I."/>
            <person name="Ivanova N."/>
            <person name="Mikhailova N."/>
            <person name="Chertkov O."/>
            <person name="Held B."/>
            <person name="Detter J.C."/>
            <person name="Tapia R."/>
            <person name="Han C."/>
            <person name="Land M."/>
            <person name="Hauser L."/>
            <person name="Markowitz V."/>
            <person name="Cheng J.-F."/>
            <person name="Hugenholtz P."/>
            <person name="Woyke T."/>
            <person name="Wu D."/>
            <person name="Spring S."/>
            <person name="Schroeder M."/>
            <person name="Brambilla E."/>
            <person name="Klenk H.-P."/>
            <person name="Eisen J.A."/>
        </authorList>
    </citation>
    <scope>NUCLEOTIDE SEQUENCE [LARGE SCALE GENOMIC DNA]</scope>
    <source>
        <strain evidence="3">DSM 8271 / FlGlyR</strain>
    </source>
</reference>
<name>F0SZT6_SYNGF</name>
<gene>
    <name evidence="2" type="ordered locus">Sgly_2988</name>
</gene>
<dbReference type="Pfam" id="PF07872">
    <property type="entry name" value="DUF1659"/>
    <property type="match status" value="1"/>
</dbReference>
<proteinExistence type="predicted"/>
<feature type="domain" description="DUF1659" evidence="1">
    <location>
        <begin position="3"/>
        <end position="72"/>
    </location>
</feature>
<accession>F0SZT6</accession>
<dbReference type="OrthoDB" id="1954703at2"/>
<sequence>MAVLSAPLDSVLTVRYQTGTSAGGSPVIRQKNIGGIKSGAADQDLYEIAQALFSLVDYPPVEIRRNHQSNLIDQ</sequence>
<dbReference type="InterPro" id="IPR012454">
    <property type="entry name" value="DUF1659"/>
</dbReference>
<dbReference type="KEGG" id="sgy:Sgly_2988"/>